<evidence type="ECO:0000313" key="4">
    <source>
        <dbReference type="Proteomes" id="UP001379533"/>
    </source>
</evidence>
<feature type="compositionally biased region" description="Pro residues" evidence="1">
    <location>
        <begin position="33"/>
        <end position="79"/>
    </location>
</feature>
<feature type="region of interest" description="Disordered" evidence="1">
    <location>
        <begin position="113"/>
        <end position="132"/>
    </location>
</feature>
<dbReference type="EMBL" id="CP089982">
    <property type="protein sequence ID" value="WXB00177.1"/>
    <property type="molecule type" value="Genomic_DNA"/>
</dbReference>
<evidence type="ECO:0000256" key="2">
    <source>
        <dbReference type="SAM" id="SignalP"/>
    </source>
</evidence>
<organism evidence="3 4">
    <name type="scientific">Pendulispora brunnea</name>
    <dbReference type="NCBI Taxonomy" id="2905690"/>
    <lineage>
        <taxon>Bacteria</taxon>
        <taxon>Pseudomonadati</taxon>
        <taxon>Myxococcota</taxon>
        <taxon>Myxococcia</taxon>
        <taxon>Myxococcales</taxon>
        <taxon>Sorangiineae</taxon>
        <taxon>Pendulisporaceae</taxon>
        <taxon>Pendulispora</taxon>
    </lineage>
</organism>
<dbReference type="RefSeq" id="WP_394850819.1">
    <property type="nucleotide sequence ID" value="NZ_CP089982.1"/>
</dbReference>
<evidence type="ECO:0008006" key="5">
    <source>
        <dbReference type="Google" id="ProtNLM"/>
    </source>
</evidence>
<dbReference type="InterPro" id="IPR023614">
    <property type="entry name" value="Porin_dom_sf"/>
</dbReference>
<proteinExistence type="predicted"/>
<dbReference type="Proteomes" id="UP001379533">
    <property type="component" value="Chromosome"/>
</dbReference>
<gene>
    <name evidence="3" type="ORF">LZC95_25600</name>
</gene>
<evidence type="ECO:0000313" key="3">
    <source>
        <dbReference type="EMBL" id="WXB00177.1"/>
    </source>
</evidence>
<keyword evidence="2" id="KW-0732">Signal</keyword>
<keyword evidence="4" id="KW-1185">Reference proteome</keyword>
<dbReference type="Gene3D" id="2.40.160.10">
    <property type="entry name" value="Porin"/>
    <property type="match status" value="1"/>
</dbReference>
<feature type="signal peptide" evidence="2">
    <location>
        <begin position="1"/>
        <end position="28"/>
    </location>
</feature>
<feature type="region of interest" description="Disordered" evidence="1">
    <location>
        <begin position="25"/>
        <end position="79"/>
    </location>
</feature>
<evidence type="ECO:0000256" key="1">
    <source>
        <dbReference type="SAM" id="MobiDB-lite"/>
    </source>
</evidence>
<feature type="chain" id="PRO_5046724413" description="Porin" evidence="2">
    <location>
        <begin position="29"/>
        <end position="463"/>
    </location>
</feature>
<accession>A0ABZ2KV37</accession>
<reference evidence="3 4" key="1">
    <citation type="submission" date="2021-12" db="EMBL/GenBank/DDBJ databases">
        <title>Discovery of the Pendulisporaceae a myxobacterial family with distinct sporulation behavior and unique specialized metabolism.</title>
        <authorList>
            <person name="Garcia R."/>
            <person name="Popoff A."/>
            <person name="Bader C.D."/>
            <person name="Loehr J."/>
            <person name="Walesch S."/>
            <person name="Walt C."/>
            <person name="Boldt J."/>
            <person name="Bunk B."/>
            <person name="Haeckl F.J.F.P.J."/>
            <person name="Gunesch A.P."/>
            <person name="Birkelbach J."/>
            <person name="Nuebel U."/>
            <person name="Pietschmann T."/>
            <person name="Bach T."/>
            <person name="Mueller R."/>
        </authorList>
    </citation>
    <scope>NUCLEOTIDE SEQUENCE [LARGE SCALE GENOMIC DNA]</scope>
    <source>
        <strain evidence="3 4">MSr12523</strain>
    </source>
</reference>
<sequence>MSDRTLYRRWSASLIALGLLLASAAADAQTTPEPAPAPPAPVPEPPPTAEPAPPPALQPPIPDAPPPTPTPAVAPPAPPAPEPVKYPIVGPNRELRLSENVALRLGVQAQVWADSSQDSNREPDGGTGDHQNNFILRRGRILAGANLMKNITVYVLLESSSLGMATNSTTSNNKNFNPPQILDAWGEVKFHDAFMLEGGLMIVPVSRNHVMATTTYLGLDTGNTTAVTLGALQTSVLRDVGFQAKGQLFGDRFEYRLGVFSGIREAPHGTPQVEVGAQNSPRFSSYLQFNFLDPEKGYVFHGTYYGRKKVLGISSGVDLQKGSGLDPYYAVSGAAFTAIPLNGDAKAGGDEIGAFVNYTYYDGQETARTLAGQNDVLVEAAYFNKTINMSAFGKFEGQFFGRDETQVANRIWFGGGLKYHLYENYCNFTVAYNRSQFPNAPTSGEGAKNSTNQFTFAMQLYYF</sequence>
<name>A0ABZ2KV37_9BACT</name>
<protein>
    <recommendedName>
        <fullName evidence="5">Porin</fullName>
    </recommendedName>
</protein>